<dbReference type="PANTHER" id="PTHR46558:SF4">
    <property type="entry name" value="DNA-BIDING PHAGE PROTEIN"/>
    <property type="match status" value="1"/>
</dbReference>
<evidence type="ECO:0000313" key="3">
    <source>
        <dbReference type="EMBL" id="NJP37155.1"/>
    </source>
</evidence>
<comment type="caution">
    <text evidence="3">The sequence shown here is derived from an EMBL/GenBank/DDBJ whole genome shotgun (WGS) entry which is preliminary data.</text>
</comment>
<dbReference type="SUPFAM" id="SSF47413">
    <property type="entry name" value="lambda repressor-like DNA-binding domains"/>
    <property type="match status" value="1"/>
</dbReference>
<name>A0A969PPG8_9BACI</name>
<dbReference type="Gene3D" id="1.10.260.40">
    <property type="entry name" value="lambda repressor-like DNA-binding domains"/>
    <property type="match status" value="1"/>
</dbReference>
<feature type="domain" description="HTH cro/C1-type" evidence="2">
    <location>
        <begin position="19"/>
        <end position="73"/>
    </location>
</feature>
<dbReference type="SMART" id="SM00530">
    <property type="entry name" value="HTH_XRE"/>
    <property type="match status" value="1"/>
</dbReference>
<reference evidence="3 4" key="1">
    <citation type="submission" date="2020-03" db="EMBL/GenBank/DDBJ databases">
        <title>Assessment of the enzymatic potential of alkaline-tolerant lipase obtained from Bacillus luteus H11 (technogenic soil) for the bioremediation of saline soils contaminated with petroleum substances.</title>
        <authorList>
            <person name="Kalwasinska A."/>
        </authorList>
    </citation>
    <scope>NUCLEOTIDE SEQUENCE [LARGE SCALE GENOMIC DNA]</scope>
    <source>
        <strain evidence="3 4">H11</strain>
    </source>
</reference>
<dbReference type="RefSeq" id="WP_168005491.1">
    <property type="nucleotide sequence ID" value="NZ_JAATHJ010000006.1"/>
</dbReference>
<evidence type="ECO:0000259" key="2">
    <source>
        <dbReference type="PROSITE" id="PS50943"/>
    </source>
</evidence>
<dbReference type="PANTHER" id="PTHR46558">
    <property type="entry name" value="TRACRIPTIONAL REGULATORY PROTEIN-RELATED-RELATED"/>
    <property type="match status" value="1"/>
</dbReference>
<accession>A0A969PPG8</accession>
<dbReference type="EMBL" id="JAATHJ010000006">
    <property type="protein sequence ID" value="NJP37155.1"/>
    <property type="molecule type" value="Genomic_DNA"/>
</dbReference>
<dbReference type="Pfam" id="PF01381">
    <property type="entry name" value="HTH_3"/>
    <property type="match status" value="1"/>
</dbReference>
<gene>
    <name evidence="3" type="ORF">HCN83_06080</name>
</gene>
<keyword evidence="1" id="KW-0238">DNA-binding</keyword>
<keyword evidence="4" id="KW-1185">Reference proteome</keyword>
<evidence type="ECO:0000313" key="4">
    <source>
        <dbReference type="Proteomes" id="UP000752012"/>
    </source>
</evidence>
<organism evidence="3 4">
    <name type="scientific">Alkalicoccus luteus</name>
    <dbReference type="NCBI Taxonomy" id="1237094"/>
    <lineage>
        <taxon>Bacteria</taxon>
        <taxon>Bacillati</taxon>
        <taxon>Bacillota</taxon>
        <taxon>Bacilli</taxon>
        <taxon>Bacillales</taxon>
        <taxon>Bacillaceae</taxon>
        <taxon>Alkalicoccus</taxon>
    </lineage>
</organism>
<proteinExistence type="predicted"/>
<dbReference type="InterPro" id="IPR010982">
    <property type="entry name" value="Lambda_DNA-bd_dom_sf"/>
</dbReference>
<sequence length="140" mass="16003">MENKRISKEELSAYIGSRIKKHRKERKMTQKELGDRVGVGHTTISSYEVGRIVPDQDTLFMLAGVFDISVDDLFPEKTVQPDEVIQKALILAGEKLNKEEAEFLQKLITKTLALPPEKRNEFLGNLELTLSIFESRNDEK</sequence>
<protein>
    <submittedName>
        <fullName evidence="3">Helix-turn-helix domain-containing protein</fullName>
    </submittedName>
</protein>
<dbReference type="InterPro" id="IPR001387">
    <property type="entry name" value="Cro/C1-type_HTH"/>
</dbReference>
<dbReference type="AlphaFoldDB" id="A0A969PPG8"/>
<dbReference type="CDD" id="cd00093">
    <property type="entry name" value="HTH_XRE"/>
    <property type="match status" value="1"/>
</dbReference>
<dbReference type="Proteomes" id="UP000752012">
    <property type="component" value="Unassembled WGS sequence"/>
</dbReference>
<dbReference type="GO" id="GO:0003677">
    <property type="term" value="F:DNA binding"/>
    <property type="evidence" value="ECO:0007669"/>
    <property type="project" value="UniProtKB-KW"/>
</dbReference>
<dbReference type="PROSITE" id="PS50943">
    <property type="entry name" value="HTH_CROC1"/>
    <property type="match status" value="1"/>
</dbReference>
<evidence type="ECO:0000256" key="1">
    <source>
        <dbReference type="ARBA" id="ARBA00023125"/>
    </source>
</evidence>